<reference evidence="5" key="1">
    <citation type="journal article" date="2021" name="Open Biol.">
        <title>Shared evolutionary footprints suggest mitochondrial oxidative damage underlies multiple complex I losses in fungi.</title>
        <authorList>
            <person name="Schikora-Tamarit M.A."/>
            <person name="Marcet-Houben M."/>
            <person name="Nosek J."/>
            <person name="Gabaldon T."/>
        </authorList>
    </citation>
    <scope>NUCLEOTIDE SEQUENCE</scope>
    <source>
        <strain evidence="5">CBS2887</strain>
    </source>
</reference>
<feature type="region of interest" description="Disordered" evidence="4">
    <location>
        <begin position="167"/>
        <end position="193"/>
    </location>
</feature>
<dbReference type="Proteomes" id="UP000774326">
    <property type="component" value="Unassembled WGS sequence"/>
</dbReference>
<evidence type="ECO:0000256" key="2">
    <source>
        <dbReference type="ARBA" id="ARBA00023043"/>
    </source>
</evidence>
<keyword evidence="6" id="KW-1185">Reference proteome</keyword>
<feature type="compositionally biased region" description="Basic and acidic residues" evidence="4">
    <location>
        <begin position="184"/>
        <end position="193"/>
    </location>
</feature>
<feature type="repeat" description="ANK" evidence="3">
    <location>
        <begin position="85"/>
        <end position="105"/>
    </location>
</feature>
<sequence length="193" mass="21837">MSTQTLTQEEYDIIIEDARYGDLETLQEIFAEIDPSLLLQIQDEHSKTTTLHMAAANGHLETVKYLLSILPREQAVQLTNFQNSEGNTPLHWAVLNGHLPIVELLCEQYEADAFIKNKVEHDAIFEAENNGKDEIETYLLKKFDVEPVEVGDDGEIKVQVSAGTEIESASKEQIEDSQTNEEFIQERTAKLSM</sequence>
<dbReference type="EMBL" id="JAEUBG010002512">
    <property type="protein sequence ID" value="KAH3684424.1"/>
    <property type="molecule type" value="Genomic_DNA"/>
</dbReference>
<dbReference type="OrthoDB" id="10057496at2759"/>
<dbReference type="PROSITE" id="PS50088">
    <property type="entry name" value="ANK_REPEAT"/>
    <property type="match status" value="2"/>
</dbReference>
<dbReference type="Gene3D" id="1.25.40.20">
    <property type="entry name" value="Ankyrin repeat-containing domain"/>
    <property type="match status" value="1"/>
</dbReference>
<dbReference type="PROSITE" id="PS50297">
    <property type="entry name" value="ANK_REP_REGION"/>
    <property type="match status" value="2"/>
</dbReference>
<dbReference type="SMART" id="SM00248">
    <property type="entry name" value="ANK"/>
    <property type="match status" value="2"/>
</dbReference>
<feature type="repeat" description="ANK" evidence="3">
    <location>
        <begin position="46"/>
        <end position="68"/>
    </location>
</feature>
<evidence type="ECO:0000313" key="6">
    <source>
        <dbReference type="Proteomes" id="UP000774326"/>
    </source>
</evidence>
<evidence type="ECO:0000256" key="4">
    <source>
        <dbReference type="SAM" id="MobiDB-lite"/>
    </source>
</evidence>
<dbReference type="InterPro" id="IPR002110">
    <property type="entry name" value="Ankyrin_rpt"/>
</dbReference>
<reference evidence="5" key="2">
    <citation type="submission" date="2021-01" db="EMBL/GenBank/DDBJ databases">
        <authorList>
            <person name="Schikora-Tamarit M.A."/>
        </authorList>
    </citation>
    <scope>NUCLEOTIDE SEQUENCE</scope>
    <source>
        <strain evidence="5">CBS2887</strain>
    </source>
</reference>
<evidence type="ECO:0000256" key="3">
    <source>
        <dbReference type="PROSITE-ProRule" id="PRU00023"/>
    </source>
</evidence>
<dbReference type="PANTHER" id="PTHR24198">
    <property type="entry name" value="ANKYRIN REPEAT AND PROTEIN KINASE DOMAIN-CONTAINING PROTEIN"/>
    <property type="match status" value="1"/>
</dbReference>
<proteinExistence type="predicted"/>
<dbReference type="PANTHER" id="PTHR24198:SF165">
    <property type="entry name" value="ANKYRIN REPEAT-CONTAINING PROTEIN-RELATED"/>
    <property type="match status" value="1"/>
</dbReference>
<dbReference type="SUPFAM" id="SSF48403">
    <property type="entry name" value="Ankyrin repeat"/>
    <property type="match status" value="1"/>
</dbReference>
<keyword evidence="2 3" id="KW-0040">ANK repeat</keyword>
<dbReference type="InterPro" id="IPR036770">
    <property type="entry name" value="Ankyrin_rpt-contain_sf"/>
</dbReference>
<evidence type="ECO:0000313" key="5">
    <source>
        <dbReference type="EMBL" id="KAH3684424.1"/>
    </source>
</evidence>
<protein>
    <recommendedName>
        <fullName evidence="7">Ankyrin repeat-containing protein YAR1</fullName>
    </recommendedName>
</protein>
<evidence type="ECO:0000256" key="1">
    <source>
        <dbReference type="ARBA" id="ARBA00022737"/>
    </source>
</evidence>
<dbReference type="AlphaFoldDB" id="A0A9P8TMR2"/>
<comment type="caution">
    <text evidence="5">The sequence shown here is derived from an EMBL/GenBank/DDBJ whole genome shotgun (WGS) entry which is preliminary data.</text>
</comment>
<name>A0A9P8TMR2_WICPI</name>
<evidence type="ECO:0008006" key="7">
    <source>
        <dbReference type="Google" id="ProtNLM"/>
    </source>
</evidence>
<organism evidence="5 6">
    <name type="scientific">Wickerhamomyces pijperi</name>
    <name type="common">Yeast</name>
    <name type="synonym">Pichia pijperi</name>
    <dbReference type="NCBI Taxonomy" id="599730"/>
    <lineage>
        <taxon>Eukaryota</taxon>
        <taxon>Fungi</taxon>
        <taxon>Dikarya</taxon>
        <taxon>Ascomycota</taxon>
        <taxon>Saccharomycotina</taxon>
        <taxon>Saccharomycetes</taxon>
        <taxon>Phaffomycetales</taxon>
        <taxon>Wickerhamomycetaceae</taxon>
        <taxon>Wickerhamomyces</taxon>
    </lineage>
</organism>
<keyword evidence="1" id="KW-0677">Repeat</keyword>
<dbReference type="Pfam" id="PF12796">
    <property type="entry name" value="Ank_2"/>
    <property type="match status" value="1"/>
</dbReference>
<accession>A0A9P8TMR2</accession>
<gene>
    <name evidence="5" type="ORF">WICPIJ_004610</name>
</gene>